<keyword evidence="6" id="KW-1015">Disulfide bond</keyword>
<comment type="catalytic activity">
    <reaction evidence="1">
        <text>a phosphate monoester + H2O = an alcohol + phosphate</text>
        <dbReference type="Rhea" id="RHEA:15017"/>
        <dbReference type="ChEBI" id="CHEBI:15377"/>
        <dbReference type="ChEBI" id="CHEBI:30879"/>
        <dbReference type="ChEBI" id="CHEBI:43474"/>
        <dbReference type="ChEBI" id="CHEBI:67140"/>
        <dbReference type="EC" id="3.1.3.2"/>
    </reaction>
</comment>
<organism evidence="8">
    <name type="scientific">Timema shepardi</name>
    <name type="common">Walking stick</name>
    <dbReference type="NCBI Taxonomy" id="629360"/>
    <lineage>
        <taxon>Eukaryota</taxon>
        <taxon>Metazoa</taxon>
        <taxon>Ecdysozoa</taxon>
        <taxon>Arthropoda</taxon>
        <taxon>Hexapoda</taxon>
        <taxon>Insecta</taxon>
        <taxon>Pterygota</taxon>
        <taxon>Neoptera</taxon>
        <taxon>Polyneoptera</taxon>
        <taxon>Phasmatodea</taxon>
        <taxon>Timematodea</taxon>
        <taxon>Timematoidea</taxon>
        <taxon>Timematidae</taxon>
        <taxon>Timema</taxon>
    </lineage>
</organism>
<dbReference type="Pfam" id="PF00328">
    <property type="entry name" value="His_Phos_2"/>
    <property type="match status" value="1"/>
</dbReference>
<evidence type="ECO:0000256" key="4">
    <source>
        <dbReference type="ARBA" id="ARBA00022729"/>
    </source>
</evidence>
<evidence type="ECO:0000256" key="7">
    <source>
        <dbReference type="ARBA" id="ARBA00023180"/>
    </source>
</evidence>
<dbReference type="PANTHER" id="PTHR11567">
    <property type="entry name" value="ACID PHOSPHATASE-RELATED"/>
    <property type="match status" value="1"/>
</dbReference>
<accession>A0A7R9B5X1</accession>
<dbReference type="Gene3D" id="3.40.50.1240">
    <property type="entry name" value="Phosphoglycerate mutase-like"/>
    <property type="match status" value="1"/>
</dbReference>
<dbReference type="AlphaFoldDB" id="A0A7R9B5X1"/>
<evidence type="ECO:0000313" key="8">
    <source>
        <dbReference type="EMBL" id="CAD7266968.1"/>
    </source>
</evidence>
<name>A0A7R9B5X1_TIMSH</name>
<dbReference type="EMBL" id="OC008068">
    <property type="protein sequence ID" value="CAD7266968.1"/>
    <property type="molecule type" value="Genomic_DNA"/>
</dbReference>
<reference evidence="8" key="1">
    <citation type="submission" date="2020-11" db="EMBL/GenBank/DDBJ databases">
        <authorList>
            <person name="Tran Van P."/>
        </authorList>
    </citation>
    <scope>NUCLEOTIDE SEQUENCE</scope>
</reference>
<evidence type="ECO:0000256" key="2">
    <source>
        <dbReference type="ARBA" id="ARBA00005375"/>
    </source>
</evidence>
<dbReference type="InterPro" id="IPR000560">
    <property type="entry name" value="His_Pase_clade-2"/>
</dbReference>
<dbReference type="InterPro" id="IPR050645">
    <property type="entry name" value="Histidine_acid_phosphatase"/>
</dbReference>
<gene>
    <name evidence="8" type="ORF">TSIB3V08_LOCUS10982</name>
</gene>
<keyword evidence="5" id="KW-0378">Hydrolase</keyword>
<evidence type="ECO:0000256" key="1">
    <source>
        <dbReference type="ARBA" id="ARBA00000032"/>
    </source>
</evidence>
<dbReference type="CDD" id="cd07061">
    <property type="entry name" value="HP_HAP_like"/>
    <property type="match status" value="1"/>
</dbReference>
<dbReference type="GO" id="GO:0003993">
    <property type="term" value="F:acid phosphatase activity"/>
    <property type="evidence" value="ECO:0007669"/>
    <property type="project" value="UniProtKB-EC"/>
</dbReference>
<proteinExistence type="inferred from homology"/>
<dbReference type="InterPro" id="IPR029033">
    <property type="entry name" value="His_PPase_superfam"/>
</dbReference>
<keyword evidence="4" id="KW-0732">Signal</keyword>
<dbReference type="EC" id="3.1.3.2" evidence="3"/>
<comment type="similarity">
    <text evidence="2">Belongs to the histidine acid phosphatase family.</text>
</comment>
<evidence type="ECO:0000256" key="6">
    <source>
        <dbReference type="ARBA" id="ARBA00023157"/>
    </source>
</evidence>
<evidence type="ECO:0000256" key="5">
    <source>
        <dbReference type="ARBA" id="ARBA00022801"/>
    </source>
</evidence>
<evidence type="ECO:0000256" key="3">
    <source>
        <dbReference type="ARBA" id="ARBA00012646"/>
    </source>
</evidence>
<keyword evidence="7" id="KW-0325">Glycoprotein</keyword>
<dbReference type="PANTHER" id="PTHR11567:SF211">
    <property type="entry name" value="PROSTATIC ACID PHOSPHATASE"/>
    <property type="match status" value="1"/>
</dbReference>
<sequence>MLSSTAEDGEIEVRISIGSYQNEGVLVPLRGACLYLLHVSSCWLSWGRIPSHLSRPCNKSVLLPRMIVEELYDLETCRFQIIPHAPSKQSNLVFCVRLQVFRHGDRNILSVYPFDPYHDNMTIWPEGIGQLTNRGKLQMWELGRYLRQRYGSLVPDLYSPEDTFMTSSDVDRCLMSAQLVLAGLYPARGTQVWNPSLDWQPIPVHSTNPGQDNLIRMDAPCPAYSKEYELAINSSVIQNFTQEHADVFRTLNEQGWPATRIDQIQGVYDSFKIEERRGLILPDWATSIYPDKLRGVLETYEAMRVHTPLMKKLISGQY</sequence>
<protein>
    <recommendedName>
        <fullName evidence="3">acid phosphatase</fullName>
        <ecNumber evidence="3">3.1.3.2</ecNumber>
    </recommendedName>
</protein>
<dbReference type="SUPFAM" id="SSF53254">
    <property type="entry name" value="Phosphoglycerate mutase-like"/>
    <property type="match status" value="1"/>
</dbReference>